<organism evidence="2 3">
    <name type="scientific">Rhizobium lusitanum</name>
    <dbReference type="NCBI Taxonomy" id="293958"/>
    <lineage>
        <taxon>Bacteria</taxon>
        <taxon>Pseudomonadati</taxon>
        <taxon>Pseudomonadota</taxon>
        <taxon>Alphaproteobacteria</taxon>
        <taxon>Hyphomicrobiales</taxon>
        <taxon>Rhizobiaceae</taxon>
        <taxon>Rhizobium/Agrobacterium group</taxon>
        <taxon>Rhizobium</taxon>
    </lineage>
</organism>
<feature type="domain" description="N-acetyltransferase" evidence="1">
    <location>
        <begin position="14"/>
        <end position="157"/>
    </location>
</feature>
<dbReference type="GO" id="GO:0016747">
    <property type="term" value="F:acyltransferase activity, transferring groups other than amino-acyl groups"/>
    <property type="evidence" value="ECO:0007669"/>
    <property type="project" value="InterPro"/>
</dbReference>
<dbReference type="Gene3D" id="3.40.630.30">
    <property type="match status" value="1"/>
</dbReference>
<evidence type="ECO:0000313" key="2">
    <source>
        <dbReference type="EMBL" id="NEI71355.1"/>
    </source>
</evidence>
<dbReference type="InterPro" id="IPR050276">
    <property type="entry name" value="MshD_Acetyltransferase"/>
</dbReference>
<evidence type="ECO:0000313" key="3">
    <source>
        <dbReference type="Proteomes" id="UP000483035"/>
    </source>
</evidence>
<proteinExistence type="predicted"/>
<dbReference type="PANTHER" id="PTHR43617:SF2">
    <property type="entry name" value="UPF0039 PROTEIN SLL0451"/>
    <property type="match status" value="1"/>
</dbReference>
<evidence type="ECO:0000259" key="1">
    <source>
        <dbReference type="PROSITE" id="PS51186"/>
    </source>
</evidence>
<name>A0A6L9U605_9HYPH</name>
<dbReference type="PROSITE" id="PS51186">
    <property type="entry name" value="GNAT"/>
    <property type="match status" value="1"/>
</dbReference>
<dbReference type="Proteomes" id="UP000483035">
    <property type="component" value="Unassembled WGS sequence"/>
</dbReference>
<dbReference type="EMBL" id="WUEY01000007">
    <property type="protein sequence ID" value="NEI71355.1"/>
    <property type="molecule type" value="Genomic_DNA"/>
</dbReference>
<accession>A0A6L9U605</accession>
<dbReference type="Pfam" id="PF00583">
    <property type="entry name" value="Acetyltransf_1"/>
    <property type="match status" value="1"/>
</dbReference>
<dbReference type="AlphaFoldDB" id="A0A6L9U605"/>
<reference evidence="2 3" key="1">
    <citation type="submission" date="2019-12" db="EMBL/GenBank/DDBJ databases">
        <title>Rhizobium genotypes associated with high levels of biological nitrogen fixation by grain legumes in a temperate-maritime cropping system.</title>
        <authorList>
            <person name="Maluk M."/>
            <person name="Francesc Ferrando Molina F."/>
            <person name="Lopez Del Egido L."/>
            <person name="Lafos M."/>
            <person name="Langarica-Fuentes A."/>
            <person name="Gebre Yohannes G."/>
            <person name="Young M.W."/>
            <person name="Martin P."/>
            <person name="Gantlett R."/>
            <person name="Kenicer G."/>
            <person name="Hawes C."/>
            <person name="Begg G.S."/>
            <person name="Quilliam R.S."/>
            <person name="Squire G.R."/>
            <person name="Poole P.S."/>
            <person name="Young P.W."/>
            <person name="Iannetta P.M."/>
            <person name="James E.K."/>
        </authorList>
    </citation>
    <scope>NUCLEOTIDE SEQUENCE [LARGE SCALE GENOMIC DNA]</scope>
    <source>
        <strain evidence="2 3">JHI1118</strain>
    </source>
</reference>
<protein>
    <submittedName>
        <fullName evidence="2">GNAT family N-acetyltransferase</fullName>
    </submittedName>
</protein>
<dbReference type="PANTHER" id="PTHR43617">
    <property type="entry name" value="L-AMINO ACID N-ACETYLTRANSFERASE"/>
    <property type="match status" value="1"/>
</dbReference>
<keyword evidence="2" id="KW-0808">Transferase</keyword>
<comment type="caution">
    <text evidence="2">The sequence shown here is derived from an EMBL/GenBank/DDBJ whole genome shotgun (WGS) entry which is preliminary data.</text>
</comment>
<sequence length="177" mass="18940">MIRNRQHGRPTSLTRLRAEMPEDIDAISKLTTAAFENTEHSSGTEAAIVDALRAASALTISLVALENEEIVGHIAFSPVTIESGAEAWYGLGPVSVRPDRQGYGIGKMLIESGLAQLKQNGANGCVVLGDPGYYTRFGFTSDPALRYADVPAEYFQRIVFKGPPPTGAVAYHAGFDA</sequence>
<dbReference type="SUPFAM" id="SSF55729">
    <property type="entry name" value="Acyl-CoA N-acyltransferases (Nat)"/>
    <property type="match status" value="1"/>
</dbReference>
<gene>
    <name evidence="2" type="ORF">GR212_17390</name>
</gene>
<dbReference type="CDD" id="cd04301">
    <property type="entry name" value="NAT_SF"/>
    <property type="match status" value="1"/>
</dbReference>
<dbReference type="InterPro" id="IPR000182">
    <property type="entry name" value="GNAT_dom"/>
</dbReference>
<dbReference type="InterPro" id="IPR016181">
    <property type="entry name" value="Acyl_CoA_acyltransferase"/>
</dbReference>